<feature type="domain" description="Tyrosine-protein phosphatase" evidence="7">
    <location>
        <begin position="543"/>
        <end position="826"/>
    </location>
</feature>
<comment type="catalytic activity">
    <reaction evidence="4">
        <text>O-phospho-L-tyrosyl-[protein] + H2O = L-tyrosyl-[protein] + phosphate</text>
        <dbReference type="Rhea" id="RHEA:10684"/>
        <dbReference type="Rhea" id="RHEA-COMP:10136"/>
        <dbReference type="Rhea" id="RHEA-COMP:20101"/>
        <dbReference type="ChEBI" id="CHEBI:15377"/>
        <dbReference type="ChEBI" id="CHEBI:43474"/>
        <dbReference type="ChEBI" id="CHEBI:46858"/>
        <dbReference type="ChEBI" id="CHEBI:61978"/>
        <dbReference type="EC" id="3.1.3.48"/>
    </reaction>
</comment>
<dbReference type="PRINTS" id="PR00700">
    <property type="entry name" value="PRTYPHPHTASE"/>
</dbReference>
<keyword evidence="2" id="KW-0378">Hydrolase</keyword>
<dbReference type="InterPro" id="IPR000387">
    <property type="entry name" value="Tyr_Pase_dom"/>
</dbReference>
<feature type="domain" description="Tyrosine specific protein phosphatases" evidence="8">
    <location>
        <begin position="1042"/>
        <end position="1117"/>
    </location>
</feature>
<dbReference type="SMART" id="SM00404">
    <property type="entry name" value="PTPc_motif"/>
    <property type="match status" value="2"/>
</dbReference>
<dbReference type="CDD" id="cd00047">
    <property type="entry name" value="PTPc"/>
    <property type="match status" value="1"/>
</dbReference>
<dbReference type="InterPro" id="IPR003595">
    <property type="entry name" value="Tyr_Pase_cat"/>
</dbReference>
<feature type="compositionally biased region" description="Low complexity" evidence="5">
    <location>
        <begin position="436"/>
        <end position="446"/>
    </location>
</feature>
<evidence type="ECO:0000256" key="2">
    <source>
        <dbReference type="ARBA" id="ARBA00022801"/>
    </source>
</evidence>
<evidence type="ECO:0000256" key="4">
    <source>
        <dbReference type="ARBA" id="ARBA00051722"/>
    </source>
</evidence>
<protein>
    <recommendedName>
        <fullName evidence="1">protein-tyrosine-phosphatase</fullName>
        <ecNumber evidence="1">3.1.3.48</ecNumber>
    </recommendedName>
</protein>
<dbReference type="EMBL" id="CAJOBA010000375">
    <property type="protein sequence ID" value="CAF3527095.1"/>
    <property type="molecule type" value="Genomic_DNA"/>
</dbReference>
<feature type="compositionally biased region" description="Low complexity" evidence="5">
    <location>
        <begin position="84"/>
        <end position="104"/>
    </location>
</feature>
<proteinExistence type="predicted"/>
<keyword evidence="6" id="KW-0812">Transmembrane</keyword>
<dbReference type="InterPro" id="IPR050348">
    <property type="entry name" value="Protein-Tyr_Phosphatase"/>
</dbReference>
<reference evidence="9" key="1">
    <citation type="submission" date="2021-02" db="EMBL/GenBank/DDBJ databases">
        <authorList>
            <person name="Nowell W R."/>
        </authorList>
    </citation>
    <scope>NUCLEOTIDE SEQUENCE</scope>
</reference>
<dbReference type="SUPFAM" id="SSF52799">
    <property type="entry name" value="(Phosphotyrosine protein) phosphatases II"/>
    <property type="match status" value="2"/>
</dbReference>
<dbReference type="PROSITE" id="PS50056">
    <property type="entry name" value="TYR_PHOSPHATASE_2"/>
    <property type="match status" value="2"/>
</dbReference>
<evidence type="ECO:0000256" key="6">
    <source>
        <dbReference type="SAM" id="Phobius"/>
    </source>
</evidence>
<dbReference type="SMART" id="SM00194">
    <property type="entry name" value="PTPc"/>
    <property type="match status" value="2"/>
</dbReference>
<feature type="domain" description="Tyrosine-protein phosphatase" evidence="7">
    <location>
        <begin position="859"/>
        <end position="1126"/>
    </location>
</feature>
<dbReference type="InterPro" id="IPR000242">
    <property type="entry name" value="PTP_cat"/>
</dbReference>
<name>A0A8S2CRD0_9BILA</name>
<keyword evidence="3" id="KW-0904">Protein phosphatase</keyword>
<dbReference type="Proteomes" id="UP000682733">
    <property type="component" value="Unassembled WGS sequence"/>
</dbReference>
<comment type="caution">
    <text evidence="9">The sequence shown here is derived from an EMBL/GenBank/DDBJ whole genome shotgun (WGS) entry which is preliminary data.</text>
</comment>
<feature type="domain" description="Tyrosine specific protein phosphatases" evidence="8">
    <location>
        <begin position="743"/>
        <end position="817"/>
    </location>
</feature>
<feature type="region of interest" description="Disordered" evidence="5">
    <location>
        <begin position="416"/>
        <end position="446"/>
    </location>
</feature>
<dbReference type="PANTHER" id="PTHR19134:SF449">
    <property type="entry name" value="TYROSINE-PROTEIN PHOSPHATASE 1"/>
    <property type="match status" value="1"/>
</dbReference>
<evidence type="ECO:0000256" key="3">
    <source>
        <dbReference type="ARBA" id="ARBA00022912"/>
    </source>
</evidence>
<dbReference type="Pfam" id="PF00102">
    <property type="entry name" value="Y_phosphatase"/>
    <property type="match status" value="2"/>
</dbReference>
<dbReference type="PROSITE" id="PS50055">
    <property type="entry name" value="TYR_PHOSPHATASE_PTP"/>
    <property type="match status" value="2"/>
</dbReference>
<evidence type="ECO:0000313" key="10">
    <source>
        <dbReference type="EMBL" id="CAF3527095.1"/>
    </source>
</evidence>
<gene>
    <name evidence="9" type="ORF">OVA965_LOCUS1881</name>
    <name evidence="10" type="ORF">TMI583_LOCUS1881</name>
</gene>
<feature type="transmembrane region" description="Helical" evidence="6">
    <location>
        <begin position="298"/>
        <end position="323"/>
    </location>
</feature>
<dbReference type="Gene3D" id="3.90.190.10">
    <property type="entry name" value="Protein tyrosine phosphatase superfamily"/>
    <property type="match status" value="2"/>
</dbReference>
<keyword evidence="6" id="KW-1133">Transmembrane helix</keyword>
<evidence type="ECO:0000313" key="11">
    <source>
        <dbReference type="Proteomes" id="UP000677228"/>
    </source>
</evidence>
<feature type="region of interest" description="Disordered" evidence="5">
    <location>
        <begin position="81"/>
        <end position="104"/>
    </location>
</feature>
<organism evidence="9 11">
    <name type="scientific">Didymodactylos carnosus</name>
    <dbReference type="NCBI Taxonomy" id="1234261"/>
    <lineage>
        <taxon>Eukaryota</taxon>
        <taxon>Metazoa</taxon>
        <taxon>Spiralia</taxon>
        <taxon>Gnathifera</taxon>
        <taxon>Rotifera</taxon>
        <taxon>Eurotatoria</taxon>
        <taxon>Bdelloidea</taxon>
        <taxon>Philodinida</taxon>
        <taxon>Philodinidae</taxon>
        <taxon>Didymodactylos</taxon>
    </lineage>
</organism>
<dbReference type="GO" id="GO:0004725">
    <property type="term" value="F:protein tyrosine phosphatase activity"/>
    <property type="evidence" value="ECO:0007669"/>
    <property type="project" value="UniProtKB-EC"/>
</dbReference>
<evidence type="ECO:0000256" key="5">
    <source>
        <dbReference type="SAM" id="MobiDB-lite"/>
    </source>
</evidence>
<feature type="compositionally biased region" description="Basic residues" evidence="5">
    <location>
        <begin position="420"/>
        <end position="435"/>
    </location>
</feature>
<dbReference type="PROSITE" id="PS00383">
    <property type="entry name" value="TYR_PHOSPHATASE_1"/>
    <property type="match status" value="1"/>
</dbReference>
<evidence type="ECO:0000259" key="7">
    <source>
        <dbReference type="PROSITE" id="PS50055"/>
    </source>
</evidence>
<dbReference type="InterPro" id="IPR029021">
    <property type="entry name" value="Prot-tyrosine_phosphatase-like"/>
</dbReference>
<dbReference type="InterPro" id="IPR016130">
    <property type="entry name" value="Tyr_Pase_AS"/>
</dbReference>
<accession>A0A8S2CRD0</accession>
<dbReference type="FunFam" id="3.90.190.10:FF:000102">
    <property type="entry name" value="Receptor-type tyrosine-protein phosphatase"/>
    <property type="match status" value="1"/>
</dbReference>
<dbReference type="PANTHER" id="PTHR19134">
    <property type="entry name" value="RECEPTOR-TYPE TYROSINE-PROTEIN PHOSPHATASE"/>
    <property type="match status" value="1"/>
</dbReference>
<dbReference type="Proteomes" id="UP000677228">
    <property type="component" value="Unassembled WGS sequence"/>
</dbReference>
<dbReference type="EC" id="3.1.3.48" evidence="1"/>
<dbReference type="EMBL" id="CAJNOK010000375">
    <property type="protein sequence ID" value="CAF0748748.1"/>
    <property type="molecule type" value="Genomic_DNA"/>
</dbReference>
<evidence type="ECO:0000313" key="9">
    <source>
        <dbReference type="EMBL" id="CAF0748748.1"/>
    </source>
</evidence>
<evidence type="ECO:0000259" key="8">
    <source>
        <dbReference type="PROSITE" id="PS50056"/>
    </source>
</evidence>
<dbReference type="AlphaFoldDB" id="A0A8S2CRD0"/>
<keyword evidence="6" id="KW-0472">Membrane</keyword>
<sequence length="1171" mass="132752">MITSSYSLTNRSLSTTILFNYSSLITVPTMKTSRRRFAKPRRKPVTVIVPTTSSTPIFDLNLYHSRNLEQLYRQMKTPLTMKGTTRPINTTSRPPPSSTTTTTTATTTIKIKKSDGSIITFRKVIIYNRKHPHYHRSTTAIKNEDIVTDYTTTTNITTTSATTAVTTNINQEEVLLPNSTFILSVSNITLNITIEDNNTSALALNETMPIRLKTLSILVPKQINQTSTITTTSTSIITTTTITSTIVKKTPDLTENLIHTTSVPLTLTKGNITAGEENTTNQAVAQNLKNLQQTRSGVTALVIVLSCTFGGLIGVALFLAFILRRRISSTYLKLPCIHKERRNTDDTPSSASSYSPILGKRNIHLLEKICGYFHIKKSDFVISVMGNQQSPKISPFESASSSSSASHFSVSASSSLSHEYRRKRSAIDQRRRRHSTITTAPPTPTVKTTTVKNHVFDPVSDTLSTTSTVVSTLSIPNGVLKDRSNNEQTIPSSKITNTTIRSIYDLLTTDSSQSTKFVPPCEFSVYQLHDIWNHKHAHDDLEFSIEFKSIPNDDLPCTAATRQIVATKNRFLNILPIDATRVILNVLINDPATDYINANYISGYKCPKKYIATQGPKPDTTEDFWRMIWELKLKSIVMLTNVIEGASRMTKCHQYWPEIGYTNIYGSYRVTGIDSTSLRDYDKRYFHLSKIQSDAVSTSSLTPIDAISSTSSSEYTSGELQQRLIIQYHYTQWPDMDIPVDSHPLINLIKEVNEQNGKEDYPIVVHCSAGVGRTGTYITIDAMIDKIEQEGKIDIYNFVMHMRKERSLMVQTVRQYVFIYRALLEYYLFGYTRIEANLFKQSLNNLRKLTDVNTKTTFLQQEFDKLSLLPVEYISHRDALLNCNLEKNRNSHFVPYDRNRVCLSRILGYPYINASFVEGYTKECSFIITQDPLIDTISEFWRLFVEHESNCIVQLHTAYTNEIPCPIYYPDELGSTMKIGSTTLIKLVHKEILGSKMILREIDLTDTREALSKTIYHFEYLIQITNNDNIQTCTPTTLNDINNLFDFIGQVRKQHRLCGEKYITVHCGCGGPSTSLFCAAIILLDQLKSEHAIDIFQTVRGLQRQRMNMITNLSQYEYLYNLILKFLEESFDRTMWTKSSLTNSTYDNNTQNDEQVSSISCSKSNINHDIY</sequence>
<evidence type="ECO:0000256" key="1">
    <source>
        <dbReference type="ARBA" id="ARBA00013064"/>
    </source>
</evidence>